<comment type="caution">
    <text evidence="1">The sequence shown here is derived from an EMBL/GenBank/DDBJ whole genome shotgun (WGS) entry which is preliminary data.</text>
</comment>
<evidence type="ECO:0000313" key="1">
    <source>
        <dbReference type="EMBL" id="MYN69508.1"/>
    </source>
</evidence>
<gene>
    <name evidence="1" type="ORF">GLP18_04540</name>
</gene>
<reference evidence="1 2" key="1">
    <citation type="submission" date="2019-11" db="EMBL/GenBank/DDBJ databases">
        <title>Divergent Streptococcus suis from cattle.</title>
        <authorList>
            <person name="Williamson C."/>
        </authorList>
    </citation>
    <scope>NUCLEOTIDE SEQUENCE [LARGE SCALE GENOMIC DNA]</scope>
    <source>
        <strain evidence="1 2">10-36905</strain>
    </source>
</reference>
<name>A0A6L8MWI2_STRSU</name>
<dbReference type="RefSeq" id="WP_174235172.1">
    <property type="nucleotide sequence ID" value="NZ_WNXH01000005.1"/>
</dbReference>
<protein>
    <submittedName>
        <fullName evidence="1">Uncharacterized protein</fullName>
    </submittedName>
</protein>
<accession>A0A6L8MWI2</accession>
<sequence length="116" mass="13413">MKELAKEMYSNTLHIWYETDVMADHEYGRIFDTSSASLNEVAVRIQADVVDNPGVEAIYWYMGQGLDQIVLMARYQKDRLQVQVNLKDFDFALHVDAIEIWKNDLIEAVQTGLSKK</sequence>
<dbReference type="AlphaFoldDB" id="A0A6L8MWI2"/>
<organism evidence="1 2">
    <name type="scientific">Streptococcus suis</name>
    <dbReference type="NCBI Taxonomy" id="1307"/>
    <lineage>
        <taxon>Bacteria</taxon>
        <taxon>Bacillati</taxon>
        <taxon>Bacillota</taxon>
        <taxon>Bacilli</taxon>
        <taxon>Lactobacillales</taxon>
        <taxon>Streptococcaceae</taxon>
        <taxon>Streptococcus</taxon>
    </lineage>
</organism>
<dbReference type="Proteomes" id="UP000483765">
    <property type="component" value="Unassembled WGS sequence"/>
</dbReference>
<dbReference type="EMBL" id="WNXH01000005">
    <property type="protein sequence ID" value="MYN69508.1"/>
    <property type="molecule type" value="Genomic_DNA"/>
</dbReference>
<proteinExistence type="predicted"/>
<evidence type="ECO:0000313" key="2">
    <source>
        <dbReference type="Proteomes" id="UP000483765"/>
    </source>
</evidence>